<evidence type="ECO:0000313" key="5">
    <source>
        <dbReference type="EMBL" id="CAB4003467.1"/>
    </source>
</evidence>
<comment type="caution">
    <text evidence="5">The sequence shown here is derived from an EMBL/GenBank/DDBJ whole genome shotgun (WGS) entry which is preliminary data.</text>
</comment>
<keyword evidence="5" id="KW-0695">RNA-directed DNA polymerase</keyword>
<evidence type="ECO:0000313" key="6">
    <source>
        <dbReference type="Proteomes" id="UP001152795"/>
    </source>
</evidence>
<evidence type="ECO:0000256" key="2">
    <source>
        <dbReference type="ARBA" id="ARBA00022759"/>
    </source>
</evidence>
<evidence type="ECO:0000256" key="3">
    <source>
        <dbReference type="ARBA" id="ARBA00022801"/>
    </source>
</evidence>
<gene>
    <name evidence="5" type="ORF">PACLA_8A004851</name>
</gene>
<dbReference type="GO" id="GO:0003964">
    <property type="term" value="F:RNA-directed DNA polymerase activity"/>
    <property type="evidence" value="ECO:0007669"/>
    <property type="project" value="UniProtKB-KW"/>
</dbReference>
<dbReference type="PANTHER" id="PTHR46609:SF8">
    <property type="entry name" value="YQAJ VIRAL RECOMBINASE DOMAIN-CONTAINING PROTEIN"/>
    <property type="match status" value="1"/>
</dbReference>
<dbReference type="GO" id="GO:0004519">
    <property type="term" value="F:endonuclease activity"/>
    <property type="evidence" value="ECO:0007669"/>
    <property type="project" value="UniProtKB-KW"/>
</dbReference>
<proteinExistence type="predicted"/>
<sequence length="702" mass="79240">MAAENICADVRLDDFTVELKPEDIPGASVNDKDIGKLNINQLKFWLKCRRVKQGGNKKELFGRVCNLNAMPEVREKVFDPDPNKAFTKAKLAKLRENGINCSNAEVENDASASLGKFPSDDSAFNKDFSILPVFVPTDTLDHTQKCGKSTKKSVDGDAIAEMSSSKGLRMVSFVHDMEVSKAGEGDVVYLRALCWAFYRKCVKYKVRMIVNPRGSPKIVAAECDKICPAGRSGCCCHVMAVIWKLDEMSRNSKLQKPTQDDRACTSKPRKWGIPSRREVEHEAVMASKLVKPRHILDTPGRKRRGVFPTLFDPRPSKYRKLSPESVEKFRDNLSATNPSIPFAKIAKMTPNSNDIILVDSIVGLIAKGSVLDLQLKDFSNKTNESKQSAQGKSTSVLHPKALMNSNVSSNTFSKTHDTSKSFDTAKNIQEISQGKYHIISPPKQQPLSLDEISERCKKIKCKLFVSENEIKKIEKETRGQPDNPKWFAYRFGRVTASKCHRVACPHKSSTSPSKIVKEVLNYNPSVQTNAMRDGIKNEKLAVTDYVKKMQQEGHCDLKVEDCGFFVSKHHGFIGASPDGLVTDPSVENPLGIIEVKNIIVKDSEDLSLALVKKSICKKDGMVNKRHMYYYQMQQQLYVVNRTWCDFVVRASNGELYCKRVPYDPKWWIEKFANLELFYDSYILPELAYPRLRDGLDRYDFSQ</sequence>
<keyword evidence="2" id="KW-0255">Endonuclease</keyword>
<dbReference type="InterPro" id="IPR011604">
    <property type="entry name" value="PDDEXK-like_dom_sf"/>
</dbReference>
<dbReference type="Proteomes" id="UP001152795">
    <property type="component" value="Unassembled WGS sequence"/>
</dbReference>
<name>A0A6S7HIN3_PARCT</name>
<dbReference type="GO" id="GO:0006281">
    <property type="term" value="P:DNA repair"/>
    <property type="evidence" value="ECO:0007669"/>
    <property type="project" value="UniProtKB-ARBA"/>
</dbReference>
<dbReference type="InterPro" id="IPR034720">
    <property type="entry name" value="Viral_alk_exo"/>
</dbReference>
<keyword evidence="6" id="KW-1185">Reference proteome</keyword>
<dbReference type="Pfam" id="PF01771">
    <property type="entry name" value="Viral_alk_exo"/>
    <property type="match status" value="1"/>
</dbReference>
<keyword evidence="1" id="KW-0540">Nuclease</keyword>
<accession>A0A6S7HIN3</accession>
<evidence type="ECO:0000256" key="1">
    <source>
        <dbReference type="ARBA" id="ARBA00022722"/>
    </source>
</evidence>
<dbReference type="SUPFAM" id="SSF52980">
    <property type="entry name" value="Restriction endonuclease-like"/>
    <property type="match status" value="1"/>
</dbReference>
<keyword evidence="5" id="KW-0808">Transferase</keyword>
<dbReference type="Gene3D" id="3.90.320.10">
    <property type="match status" value="1"/>
</dbReference>
<dbReference type="OrthoDB" id="5950252at2759"/>
<organism evidence="5 6">
    <name type="scientific">Paramuricea clavata</name>
    <name type="common">Red gorgonian</name>
    <name type="synonym">Violescent sea-whip</name>
    <dbReference type="NCBI Taxonomy" id="317549"/>
    <lineage>
        <taxon>Eukaryota</taxon>
        <taxon>Metazoa</taxon>
        <taxon>Cnidaria</taxon>
        <taxon>Anthozoa</taxon>
        <taxon>Octocorallia</taxon>
        <taxon>Malacalcyonacea</taxon>
        <taxon>Plexauridae</taxon>
        <taxon>Paramuricea</taxon>
    </lineage>
</organism>
<reference evidence="5" key="1">
    <citation type="submission" date="2020-04" db="EMBL/GenBank/DDBJ databases">
        <authorList>
            <person name="Alioto T."/>
            <person name="Alioto T."/>
            <person name="Gomez Garrido J."/>
        </authorList>
    </citation>
    <scope>NUCLEOTIDE SEQUENCE</scope>
    <source>
        <strain evidence="5">A484AB</strain>
    </source>
</reference>
<dbReference type="InterPro" id="IPR011335">
    <property type="entry name" value="Restrct_endonuc-II-like"/>
</dbReference>
<keyword evidence="5" id="KW-0548">Nucleotidyltransferase</keyword>
<dbReference type="GO" id="GO:0004527">
    <property type="term" value="F:exonuclease activity"/>
    <property type="evidence" value="ECO:0007669"/>
    <property type="project" value="UniProtKB-KW"/>
</dbReference>
<dbReference type="CDD" id="cd22343">
    <property type="entry name" value="PDDEXK_lambda_exonuclease-like"/>
    <property type="match status" value="1"/>
</dbReference>
<protein>
    <submittedName>
        <fullName evidence="5">RNA-directed DNA polymerase from mobile element jockey</fullName>
    </submittedName>
</protein>
<dbReference type="PANTHER" id="PTHR46609">
    <property type="entry name" value="EXONUCLEASE, PHAGE-TYPE/RECB, C-TERMINAL DOMAIN-CONTAINING PROTEIN"/>
    <property type="match status" value="1"/>
</dbReference>
<dbReference type="InterPro" id="IPR051703">
    <property type="entry name" value="NF-kappa-B_Signaling_Reg"/>
</dbReference>
<dbReference type="AlphaFoldDB" id="A0A6S7HIN3"/>
<dbReference type="EMBL" id="CACRXK020004637">
    <property type="protein sequence ID" value="CAB4003467.1"/>
    <property type="molecule type" value="Genomic_DNA"/>
</dbReference>
<keyword evidence="3" id="KW-0378">Hydrolase</keyword>
<keyword evidence="4" id="KW-0269">Exonuclease</keyword>
<evidence type="ECO:0000256" key="4">
    <source>
        <dbReference type="ARBA" id="ARBA00022839"/>
    </source>
</evidence>